<keyword evidence="3" id="KW-1003">Cell membrane</keyword>
<evidence type="ECO:0000256" key="2">
    <source>
        <dbReference type="ARBA" id="ARBA00006448"/>
    </source>
</evidence>
<dbReference type="Gene3D" id="3.30.240.20">
    <property type="entry name" value="bsu07140 like domains"/>
    <property type="match status" value="1"/>
</dbReference>
<keyword evidence="4 7" id="KW-0812">Transmembrane</keyword>
<feature type="transmembrane region" description="Helical" evidence="7">
    <location>
        <begin position="78"/>
        <end position="101"/>
    </location>
</feature>
<accession>A0A437MRQ9</accession>
<organism evidence="9 10">
    <name type="scientific">Mucilaginibacter limnophilus</name>
    <dbReference type="NCBI Taxonomy" id="1932778"/>
    <lineage>
        <taxon>Bacteria</taxon>
        <taxon>Pseudomonadati</taxon>
        <taxon>Bacteroidota</taxon>
        <taxon>Sphingobacteriia</taxon>
        <taxon>Sphingobacteriales</taxon>
        <taxon>Sphingobacteriaceae</taxon>
        <taxon>Mucilaginibacter</taxon>
    </lineage>
</organism>
<evidence type="ECO:0000256" key="5">
    <source>
        <dbReference type="ARBA" id="ARBA00022989"/>
    </source>
</evidence>
<sequence>MKKEEIHLEDIWRILFGQAPPIFLLEVVFRTVITYVLLLFIVSWLGKRMSGQLTIMEMAVLLTLGAIVSVPMQTPDRGILQGLILLLCAVGFQRGISLIGFNNHKIENITQGKPTTLVKDGVMDLEKMANERISRQQIFAQLRGQNIFNLGMVDRVYLEAAGMLSIYTASKPRPGLPLYPPDDSPFYNGELLATENTEGIKVCVSCGKVLKSTEAGRCPNCEHDEFTHAVC</sequence>
<dbReference type="RefSeq" id="WP_127705410.1">
    <property type="nucleotide sequence ID" value="NZ_SACK01000005.1"/>
</dbReference>
<dbReference type="PANTHER" id="PTHR34582">
    <property type="entry name" value="UPF0702 TRANSMEMBRANE PROTEIN YCAP"/>
    <property type="match status" value="1"/>
</dbReference>
<comment type="caution">
    <text evidence="9">The sequence shown here is derived from an EMBL/GenBank/DDBJ whole genome shotgun (WGS) entry which is preliminary data.</text>
</comment>
<evidence type="ECO:0000256" key="3">
    <source>
        <dbReference type="ARBA" id="ARBA00022475"/>
    </source>
</evidence>
<evidence type="ECO:0000259" key="8">
    <source>
        <dbReference type="Pfam" id="PF04239"/>
    </source>
</evidence>
<evidence type="ECO:0000256" key="4">
    <source>
        <dbReference type="ARBA" id="ARBA00022692"/>
    </source>
</evidence>
<evidence type="ECO:0000313" key="10">
    <source>
        <dbReference type="Proteomes" id="UP000282759"/>
    </source>
</evidence>
<evidence type="ECO:0000256" key="7">
    <source>
        <dbReference type="SAM" id="Phobius"/>
    </source>
</evidence>
<dbReference type="GO" id="GO:0005886">
    <property type="term" value="C:plasma membrane"/>
    <property type="evidence" value="ECO:0007669"/>
    <property type="project" value="UniProtKB-SubCell"/>
</dbReference>
<dbReference type="InterPro" id="IPR007353">
    <property type="entry name" value="DUF421"/>
</dbReference>
<feature type="transmembrane region" description="Helical" evidence="7">
    <location>
        <begin position="22"/>
        <end position="46"/>
    </location>
</feature>
<name>A0A437MRQ9_9SPHI</name>
<evidence type="ECO:0000256" key="6">
    <source>
        <dbReference type="ARBA" id="ARBA00023136"/>
    </source>
</evidence>
<dbReference type="Pfam" id="PF04239">
    <property type="entry name" value="DUF421"/>
    <property type="match status" value="1"/>
</dbReference>
<dbReference type="AlphaFoldDB" id="A0A437MRQ9"/>
<keyword evidence="10" id="KW-1185">Reference proteome</keyword>
<protein>
    <submittedName>
        <fullName evidence="9">DUF421 domain-containing protein</fullName>
    </submittedName>
</protein>
<dbReference type="PANTHER" id="PTHR34582:SF6">
    <property type="entry name" value="UPF0702 TRANSMEMBRANE PROTEIN YCAP"/>
    <property type="match status" value="1"/>
</dbReference>
<feature type="transmembrane region" description="Helical" evidence="7">
    <location>
        <begin position="53"/>
        <end position="72"/>
    </location>
</feature>
<feature type="domain" description="YetF C-terminal" evidence="8">
    <location>
        <begin position="102"/>
        <end position="171"/>
    </location>
</feature>
<proteinExistence type="inferred from homology"/>
<keyword evidence="5 7" id="KW-1133">Transmembrane helix</keyword>
<keyword evidence="6 7" id="KW-0472">Membrane</keyword>
<comment type="subcellular location">
    <subcellularLocation>
        <location evidence="1">Cell membrane</location>
        <topology evidence="1">Multi-pass membrane protein</topology>
    </subcellularLocation>
</comment>
<dbReference type="Proteomes" id="UP000282759">
    <property type="component" value="Unassembled WGS sequence"/>
</dbReference>
<dbReference type="InterPro" id="IPR023090">
    <property type="entry name" value="UPF0702_alpha/beta_dom_sf"/>
</dbReference>
<reference evidence="9 10" key="1">
    <citation type="submission" date="2019-01" db="EMBL/GenBank/DDBJ databases">
        <authorList>
            <person name="Chen W.-M."/>
        </authorList>
    </citation>
    <scope>NUCLEOTIDE SEQUENCE [LARGE SCALE GENOMIC DNA]</scope>
    <source>
        <strain evidence="9 10">YBJ-36</strain>
    </source>
</reference>
<dbReference type="OrthoDB" id="6538282at2"/>
<gene>
    <name evidence="9" type="ORF">EOD41_12580</name>
</gene>
<comment type="similarity">
    <text evidence="2">Belongs to the UPF0702 family.</text>
</comment>
<evidence type="ECO:0000313" key="9">
    <source>
        <dbReference type="EMBL" id="RVU00313.1"/>
    </source>
</evidence>
<evidence type="ECO:0000256" key="1">
    <source>
        <dbReference type="ARBA" id="ARBA00004651"/>
    </source>
</evidence>
<dbReference type="EMBL" id="SACK01000005">
    <property type="protein sequence ID" value="RVU00313.1"/>
    <property type="molecule type" value="Genomic_DNA"/>
</dbReference>